<keyword evidence="6" id="KW-0507">mRNA processing</keyword>
<evidence type="ECO:0000256" key="10">
    <source>
        <dbReference type="ARBA" id="ARBA00023004"/>
    </source>
</evidence>
<name>A0A7J6GW06_CANSA</name>
<dbReference type="SUPFAM" id="SSF56300">
    <property type="entry name" value="Metallo-dependent phosphatases"/>
    <property type="match status" value="1"/>
</dbReference>
<comment type="cofactor">
    <cofactor evidence="2">
        <name>Zn(2+)</name>
        <dbReference type="ChEBI" id="CHEBI:29105"/>
    </cofactor>
</comment>
<sequence length="540" mass="62873">TINPPKIKLKTKLLKERRKHNILGLAANHHWSESERERERERKEETLRVIEFGFDAMKIAVEGCMHGDLDNVYKTLQYLETLNNIKIDLLICCGDFQSVRNENDLESLNVPPKYRSLNSFWKYYSGQEIAPYPTIFIGGNHEASNYLWELYYGGWAAPNIYFLGFSGVVKFGNVRIGGLSGIYNNRNYYSGHFERPPYNESTIRSIYHVREYDVHKLMQVQEPIDIFLSHDWPLGITDCGDWKQLVRFKPYFEKEIQERTLGSKPAAELLEKLKPPYWFSAHLHCKFAARVRHGEGGPVTNFLALDKCLPGRKFLQIIEIESEAGPHEIQYDEEWLAITRRFNSIFPQTRQRMNFRNLHLHMEECRQWVKTRLLERGAKPFEFARTVPCYDPSRTVSSSSPRGYTRNPQTESFLQFLDLPYLLDNMSESLEVSKTPDSLIHRGNLFLSLHKVPLMITTKTSPLMMSTRMRTSWKKMENEASIVKSPTLNGTKPSIEGELNTYLNKAEPHYRSCMCQQVSWYAIMGKEKISGMVIMIILWG</sequence>
<dbReference type="InterPro" id="IPR029052">
    <property type="entry name" value="Metallo-depent_PP-like"/>
</dbReference>
<evidence type="ECO:0000256" key="8">
    <source>
        <dbReference type="ARBA" id="ARBA00022801"/>
    </source>
</evidence>
<dbReference type="Proteomes" id="UP000583929">
    <property type="component" value="Unassembled WGS sequence"/>
</dbReference>
<dbReference type="GO" id="GO:0000398">
    <property type="term" value="P:mRNA splicing, via spliceosome"/>
    <property type="evidence" value="ECO:0007669"/>
    <property type="project" value="TreeGrafter"/>
</dbReference>
<dbReference type="PANTHER" id="PTHR12849:SF0">
    <property type="entry name" value="LARIAT DEBRANCHING ENZYME"/>
    <property type="match status" value="1"/>
</dbReference>
<comment type="similarity">
    <text evidence="5">Belongs to the lariat debranching enzyme family.</text>
</comment>
<keyword evidence="12" id="KW-0539">Nucleus</keyword>
<evidence type="ECO:0000259" key="13">
    <source>
        <dbReference type="SMART" id="SM01124"/>
    </source>
</evidence>
<evidence type="ECO:0000256" key="4">
    <source>
        <dbReference type="ARBA" id="ARBA00004123"/>
    </source>
</evidence>
<dbReference type="PANTHER" id="PTHR12849">
    <property type="entry name" value="RNA LARIAT DEBRANCHING ENZYME"/>
    <property type="match status" value="1"/>
</dbReference>
<feature type="domain" description="Lariat debranching enzyme C-terminal" evidence="13">
    <location>
        <begin position="291"/>
        <end position="423"/>
    </location>
</feature>
<evidence type="ECO:0000256" key="3">
    <source>
        <dbReference type="ARBA" id="ARBA00001954"/>
    </source>
</evidence>
<keyword evidence="8" id="KW-0378">Hydrolase</keyword>
<keyword evidence="9" id="KW-0862">Zinc</keyword>
<organism evidence="14 15">
    <name type="scientific">Cannabis sativa</name>
    <name type="common">Hemp</name>
    <name type="synonym">Marijuana</name>
    <dbReference type="NCBI Taxonomy" id="3483"/>
    <lineage>
        <taxon>Eukaryota</taxon>
        <taxon>Viridiplantae</taxon>
        <taxon>Streptophyta</taxon>
        <taxon>Embryophyta</taxon>
        <taxon>Tracheophyta</taxon>
        <taxon>Spermatophyta</taxon>
        <taxon>Magnoliopsida</taxon>
        <taxon>eudicotyledons</taxon>
        <taxon>Gunneridae</taxon>
        <taxon>Pentapetalae</taxon>
        <taxon>rosids</taxon>
        <taxon>fabids</taxon>
        <taxon>Rosales</taxon>
        <taxon>Cannabaceae</taxon>
        <taxon>Cannabis</taxon>
    </lineage>
</organism>
<dbReference type="CDD" id="cd00844">
    <property type="entry name" value="MPP_Dbr1_N"/>
    <property type="match status" value="1"/>
</dbReference>
<evidence type="ECO:0000256" key="5">
    <source>
        <dbReference type="ARBA" id="ARBA00006045"/>
    </source>
</evidence>
<dbReference type="EMBL" id="JAATIQ010000083">
    <property type="protein sequence ID" value="KAF4386269.1"/>
    <property type="molecule type" value="Genomic_DNA"/>
</dbReference>
<dbReference type="InterPro" id="IPR007708">
    <property type="entry name" value="DBR1_C"/>
</dbReference>
<dbReference type="GO" id="GO:0008419">
    <property type="term" value="F:RNA lariat debranching enzyme activity"/>
    <property type="evidence" value="ECO:0007669"/>
    <property type="project" value="TreeGrafter"/>
</dbReference>
<keyword evidence="11" id="KW-0464">Manganese</keyword>
<dbReference type="SMART" id="SM01124">
    <property type="entry name" value="DBR1"/>
    <property type="match status" value="1"/>
</dbReference>
<gene>
    <name evidence="14" type="ORF">G4B88_003486</name>
</gene>
<proteinExistence type="inferred from homology"/>
<dbReference type="Gene3D" id="3.60.21.10">
    <property type="match status" value="1"/>
</dbReference>
<comment type="cofactor">
    <cofactor evidence="3">
        <name>Fe(2+)</name>
        <dbReference type="ChEBI" id="CHEBI:29033"/>
    </cofactor>
</comment>
<evidence type="ECO:0000313" key="15">
    <source>
        <dbReference type="Proteomes" id="UP000583929"/>
    </source>
</evidence>
<dbReference type="Pfam" id="PF00149">
    <property type="entry name" value="Metallophos"/>
    <property type="match status" value="1"/>
</dbReference>
<comment type="subcellular location">
    <subcellularLocation>
        <location evidence="4">Nucleus</location>
    </subcellularLocation>
</comment>
<dbReference type="GO" id="GO:0005634">
    <property type="term" value="C:nucleus"/>
    <property type="evidence" value="ECO:0007669"/>
    <property type="project" value="UniProtKB-SubCell"/>
</dbReference>
<keyword evidence="15" id="KW-1185">Reference proteome</keyword>
<dbReference type="Pfam" id="PF05011">
    <property type="entry name" value="DBR1"/>
    <property type="match status" value="1"/>
</dbReference>
<evidence type="ECO:0000256" key="6">
    <source>
        <dbReference type="ARBA" id="ARBA00022664"/>
    </source>
</evidence>
<dbReference type="GO" id="GO:0046872">
    <property type="term" value="F:metal ion binding"/>
    <property type="evidence" value="ECO:0007669"/>
    <property type="project" value="UniProtKB-KW"/>
</dbReference>
<dbReference type="AlphaFoldDB" id="A0A7J6GW06"/>
<protein>
    <recommendedName>
        <fullName evidence="13">Lariat debranching enzyme C-terminal domain-containing protein</fullName>
    </recommendedName>
</protein>
<dbReference type="InterPro" id="IPR041816">
    <property type="entry name" value="Dbr1_N"/>
</dbReference>
<evidence type="ECO:0000313" key="14">
    <source>
        <dbReference type="EMBL" id="KAF4386269.1"/>
    </source>
</evidence>
<evidence type="ECO:0000256" key="9">
    <source>
        <dbReference type="ARBA" id="ARBA00022833"/>
    </source>
</evidence>
<reference evidence="14 15" key="1">
    <citation type="journal article" date="2020" name="bioRxiv">
        <title>Sequence and annotation of 42 cannabis genomes reveals extensive copy number variation in cannabinoid synthesis and pathogen resistance genes.</title>
        <authorList>
            <person name="Mckernan K.J."/>
            <person name="Helbert Y."/>
            <person name="Kane L.T."/>
            <person name="Ebling H."/>
            <person name="Zhang L."/>
            <person name="Liu B."/>
            <person name="Eaton Z."/>
            <person name="Mclaughlin S."/>
            <person name="Kingan S."/>
            <person name="Baybayan P."/>
            <person name="Concepcion G."/>
            <person name="Jordan M."/>
            <person name="Riva A."/>
            <person name="Barbazuk W."/>
            <person name="Harkins T."/>
        </authorList>
    </citation>
    <scope>NUCLEOTIDE SEQUENCE [LARGE SCALE GENOMIC DNA]</scope>
    <source>
        <strain evidence="15">cv. Jamaican Lion 4</strain>
        <tissue evidence="14">Leaf</tissue>
    </source>
</reference>
<comment type="cofactor">
    <cofactor evidence="1">
        <name>Mn(2+)</name>
        <dbReference type="ChEBI" id="CHEBI:29035"/>
    </cofactor>
</comment>
<keyword evidence="7" id="KW-0479">Metal-binding</keyword>
<dbReference type="InterPro" id="IPR004843">
    <property type="entry name" value="Calcineurin-like_PHP"/>
</dbReference>
<keyword evidence="10" id="KW-0408">Iron</keyword>
<feature type="non-terminal residue" evidence="14">
    <location>
        <position position="1"/>
    </location>
</feature>
<dbReference type="FunFam" id="3.60.21.10:FF:000035">
    <property type="entry name" value="Lariat debranching enzyme"/>
    <property type="match status" value="1"/>
</dbReference>
<evidence type="ECO:0000256" key="7">
    <source>
        <dbReference type="ARBA" id="ARBA00022723"/>
    </source>
</evidence>
<comment type="caution">
    <text evidence="14">The sequence shown here is derived from an EMBL/GenBank/DDBJ whole genome shotgun (WGS) entry which is preliminary data.</text>
</comment>
<evidence type="ECO:0000256" key="11">
    <source>
        <dbReference type="ARBA" id="ARBA00023211"/>
    </source>
</evidence>
<evidence type="ECO:0000256" key="2">
    <source>
        <dbReference type="ARBA" id="ARBA00001947"/>
    </source>
</evidence>
<evidence type="ECO:0000256" key="12">
    <source>
        <dbReference type="ARBA" id="ARBA00023242"/>
    </source>
</evidence>
<accession>A0A7J6GW06</accession>
<evidence type="ECO:0000256" key="1">
    <source>
        <dbReference type="ARBA" id="ARBA00001936"/>
    </source>
</evidence>